<comment type="caution">
    <text evidence="5">The sequence shown here is derived from an EMBL/GenBank/DDBJ whole genome shotgun (WGS) entry which is preliminary data.</text>
</comment>
<feature type="domain" description="Glycosyltransferase subfamily 4-like N-terminal" evidence="4">
    <location>
        <begin position="27"/>
        <end position="171"/>
    </location>
</feature>
<dbReference type="GO" id="GO:0016757">
    <property type="term" value="F:glycosyltransferase activity"/>
    <property type="evidence" value="ECO:0007669"/>
    <property type="project" value="UniProtKB-KW"/>
</dbReference>
<dbReference type="InterPro" id="IPR028098">
    <property type="entry name" value="Glyco_trans_4-like_N"/>
</dbReference>
<feature type="domain" description="Glycosyl transferase family 1" evidence="3">
    <location>
        <begin position="192"/>
        <end position="346"/>
    </location>
</feature>
<keyword evidence="2 5" id="KW-0808">Transferase</keyword>
<reference evidence="5 6" key="1">
    <citation type="submission" date="2024-10" db="EMBL/GenBank/DDBJ databases">
        <title>The Natural Products Discovery Center: Release of the First 8490 Sequenced Strains for Exploring Actinobacteria Biosynthetic Diversity.</title>
        <authorList>
            <person name="Kalkreuter E."/>
            <person name="Kautsar S.A."/>
            <person name="Yang D."/>
            <person name="Bader C.D."/>
            <person name="Teijaro C.N."/>
            <person name="Fluegel L."/>
            <person name="Davis C.M."/>
            <person name="Simpson J.R."/>
            <person name="Lauterbach L."/>
            <person name="Steele A.D."/>
            <person name="Gui C."/>
            <person name="Meng S."/>
            <person name="Li G."/>
            <person name="Viehrig K."/>
            <person name="Ye F."/>
            <person name="Su P."/>
            <person name="Kiefer A.F."/>
            <person name="Nichols A."/>
            <person name="Cepeda A.J."/>
            <person name="Yan W."/>
            <person name="Fan B."/>
            <person name="Jiang Y."/>
            <person name="Adhikari A."/>
            <person name="Zheng C.-J."/>
            <person name="Schuster L."/>
            <person name="Cowan T.M."/>
            <person name="Smanski M.J."/>
            <person name="Chevrette M.G."/>
            <person name="De Carvalho L.P.S."/>
            <person name="Shen B."/>
        </authorList>
    </citation>
    <scope>NUCLEOTIDE SEQUENCE [LARGE SCALE GENOMIC DNA]</scope>
    <source>
        <strain evidence="5 6">NPDC051599</strain>
    </source>
</reference>
<dbReference type="PANTHER" id="PTHR45947">
    <property type="entry name" value="SULFOQUINOVOSYL TRANSFERASE SQD2"/>
    <property type="match status" value="1"/>
</dbReference>
<dbReference type="CDD" id="cd03801">
    <property type="entry name" value="GT4_PimA-like"/>
    <property type="match status" value="1"/>
</dbReference>
<keyword evidence="1 5" id="KW-0328">Glycosyltransferase</keyword>
<evidence type="ECO:0000259" key="3">
    <source>
        <dbReference type="Pfam" id="PF00534"/>
    </source>
</evidence>
<dbReference type="Pfam" id="PF00534">
    <property type="entry name" value="Glycos_transf_1"/>
    <property type="match status" value="1"/>
</dbReference>
<dbReference type="SUPFAM" id="SSF53756">
    <property type="entry name" value="UDP-Glycosyltransferase/glycogen phosphorylase"/>
    <property type="match status" value="1"/>
</dbReference>
<proteinExistence type="predicted"/>
<dbReference type="PANTHER" id="PTHR45947:SF3">
    <property type="entry name" value="SULFOQUINOVOSYL TRANSFERASE SQD2"/>
    <property type="match status" value="1"/>
</dbReference>
<evidence type="ECO:0000313" key="6">
    <source>
        <dbReference type="Proteomes" id="UP001612415"/>
    </source>
</evidence>
<dbReference type="EMBL" id="JBITDC010000029">
    <property type="protein sequence ID" value="MFI5681430.1"/>
    <property type="molecule type" value="Genomic_DNA"/>
</dbReference>
<gene>
    <name evidence="5" type="ORF">ACIA8P_43675</name>
</gene>
<sequence>MTPVSSHSPHGQAPLRTVQVLGGGNAGSSAHVRSLATGLVARGVRVTVCAPVEADHAYDFTGAGAEHVHVPRSSDPASVAALRQACTHADLVHAHGLHASFRAVLALSGRHTPLVVTWHDRAYAEGARAHFLRLLERRVVKTAAVVLGTTSTLVDRARRTGARDARLAAVALPGPREAFEPEDPDRLRPKVRAELGATGRPLLMAVGSLDRHRGYDTLLDAARVWRRLDPVPLVAIAGEGPLRAELQQRIEDEQLPVRLIGRRDDATELLAAADLALLPSGGESRSVLAQEALHARVPLVAAACGAVPELVGDAAELVPAGDAEALAHAVVRLLDDPERQELLRDKGLRQAATWPTEDETVAQVLSVYDELTQPRPLI</sequence>
<keyword evidence="6" id="KW-1185">Reference proteome</keyword>
<dbReference type="Gene3D" id="3.40.50.2000">
    <property type="entry name" value="Glycogen Phosphorylase B"/>
    <property type="match status" value="2"/>
</dbReference>
<dbReference type="InterPro" id="IPR050194">
    <property type="entry name" value="Glycosyltransferase_grp1"/>
</dbReference>
<evidence type="ECO:0000259" key="4">
    <source>
        <dbReference type="Pfam" id="PF13579"/>
    </source>
</evidence>
<organism evidence="5 6">
    <name type="scientific">Streptomyces cellulosae</name>
    <dbReference type="NCBI Taxonomy" id="1968"/>
    <lineage>
        <taxon>Bacteria</taxon>
        <taxon>Bacillati</taxon>
        <taxon>Actinomycetota</taxon>
        <taxon>Actinomycetes</taxon>
        <taxon>Kitasatosporales</taxon>
        <taxon>Streptomycetaceae</taxon>
        <taxon>Streptomyces</taxon>
    </lineage>
</organism>
<evidence type="ECO:0000256" key="2">
    <source>
        <dbReference type="ARBA" id="ARBA00022679"/>
    </source>
</evidence>
<dbReference type="RefSeq" id="WP_398662118.1">
    <property type="nucleotide sequence ID" value="NZ_JBITDC010000029.1"/>
</dbReference>
<evidence type="ECO:0000313" key="5">
    <source>
        <dbReference type="EMBL" id="MFI5681430.1"/>
    </source>
</evidence>
<protein>
    <submittedName>
        <fullName evidence="5">Glycosyltransferase family 4 protein</fullName>
        <ecNumber evidence="5">2.4.-.-</ecNumber>
    </submittedName>
</protein>
<name>A0ABW7YH21_STRCE</name>
<dbReference type="Pfam" id="PF13579">
    <property type="entry name" value="Glyco_trans_4_4"/>
    <property type="match status" value="1"/>
</dbReference>
<evidence type="ECO:0000256" key="1">
    <source>
        <dbReference type="ARBA" id="ARBA00022676"/>
    </source>
</evidence>
<dbReference type="Proteomes" id="UP001612415">
    <property type="component" value="Unassembled WGS sequence"/>
</dbReference>
<dbReference type="InterPro" id="IPR001296">
    <property type="entry name" value="Glyco_trans_1"/>
</dbReference>
<accession>A0ABW7YH21</accession>
<dbReference type="EC" id="2.4.-.-" evidence="5"/>